<dbReference type="KEGG" id="hdf:AArcSl_1220"/>
<dbReference type="Proteomes" id="UP000263012">
    <property type="component" value="Chromosome"/>
</dbReference>
<dbReference type="Gene3D" id="3.20.20.140">
    <property type="entry name" value="Metal-dependent hydrolases"/>
    <property type="match status" value="1"/>
</dbReference>
<organism evidence="1 2">
    <name type="scientific">Halalkaliarchaeum desulfuricum</name>
    <dbReference type="NCBI Taxonomy" id="2055893"/>
    <lineage>
        <taxon>Archaea</taxon>
        <taxon>Methanobacteriati</taxon>
        <taxon>Methanobacteriota</taxon>
        <taxon>Stenosarchaea group</taxon>
        <taxon>Halobacteria</taxon>
        <taxon>Halobacteriales</taxon>
        <taxon>Haloferacaceae</taxon>
        <taxon>Halalkaliarchaeum</taxon>
    </lineage>
</organism>
<reference evidence="2" key="1">
    <citation type="submission" date="2017-11" db="EMBL/GenBank/DDBJ databases">
        <title>Phenotypic and genomic properties of facultatively anaerobic sulfur-reducing natronoarchaea from hypersaline soda lakes.</title>
        <authorList>
            <person name="Sorokin D.Y."/>
            <person name="Kublanov I.V."/>
            <person name="Roman P."/>
            <person name="Sinninghe Damste J.S."/>
            <person name="Golyshin P.N."/>
            <person name="Rojo D."/>
            <person name="Ciordia S."/>
            <person name="Mena M.D.C."/>
            <person name="Ferrer M."/>
            <person name="Messina E."/>
            <person name="Smedile F."/>
            <person name="La Spada G."/>
            <person name="La Cono V."/>
            <person name="Yakimov M.M."/>
        </authorList>
    </citation>
    <scope>NUCLEOTIDE SEQUENCE [LARGE SCALE GENOMIC DNA]</scope>
    <source>
        <strain evidence="2">AArc-Sl</strain>
    </source>
</reference>
<gene>
    <name evidence="1" type="ORF">AArcSl_1220</name>
</gene>
<accession>A0A343TID1</accession>
<dbReference type="SUPFAM" id="SSF89550">
    <property type="entry name" value="PHP domain-like"/>
    <property type="match status" value="1"/>
</dbReference>
<dbReference type="Pfam" id="PF13263">
    <property type="entry name" value="PHP_C"/>
    <property type="match status" value="1"/>
</dbReference>
<sequence>MAGNTSTGDPGTRVDMHVKVLDESVAKRAKDRGIDVLVYAPHFTRLPEIKRRAERFSDEELLVIPAREVFTGDWHSRRHLLAVGLSRPVPDFITFEGAMQEFERQNAVVLVPHPEFATVSLTGPEIHSNLRRLHGIEIYNAKLFPHQNGKARTVARETGLSGFGSSYAHLRRTVGEAWTQFDAEIRSETDLLEALRDGSPRRVLRRNGAGHRLRGLAEYAHLFWENTYEKFDRVFLSGTEPTHPTHVAYDGRFDDVTVRGAHRFS</sequence>
<dbReference type="EMBL" id="CP025066">
    <property type="protein sequence ID" value="AUX08853.1"/>
    <property type="molecule type" value="Genomic_DNA"/>
</dbReference>
<evidence type="ECO:0000313" key="1">
    <source>
        <dbReference type="EMBL" id="AUX08853.1"/>
    </source>
</evidence>
<protein>
    <submittedName>
        <fullName evidence="1">Metal-dependent phosphoesterase (PHP family)</fullName>
    </submittedName>
</protein>
<name>A0A343TID1_9EURY</name>
<proteinExistence type="predicted"/>
<keyword evidence="2" id="KW-1185">Reference proteome</keyword>
<dbReference type="AlphaFoldDB" id="A0A343TID1"/>
<dbReference type="InterPro" id="IPR016195">
    <property type="entry name" value="Pol/histidinol_Pase-like"/>
</dbReference>
<evidence type="ECO:0000313" key="2">
    <source>
        <dbReference type="Proteomes" id="UP000263012"/>
    </source>
</evidence>